<proteinExistence type="predicted"/>
<evidence type="ECO:0000313" key="3">
    <source>
        <dbReference type="Proteomes" id="UP001595528"/>
    </source>
</evidence>
<dbReference type="InterPro" id="IPR011944">
    <property type="entry name" value="Steroid_delta5-4_isomerase"/>
</dbReference>
<dbReference type="RefSeq" id="WP_379898659.1">
    <property type="nucleotide sequence ID" value="NZ_JBHRTR010000015.1"/>
</dbReference>
<dbReference type="InterPro" id="IPR037401">
    <property type="entry name" value="SnoaL-like"/>
</dbReference>
<comment type="caution">
    <text evidence="2">The sequence shown here is derived from an EMBL/GenBank/DDBJ whole genome shotgun (WGS) entry which is preliminary data.</text>
</comment>
<reference evidence="3" key="1">
    <citation type="journal article" date="2019" name="Int. J. Syst. Evol. Microbiol.">
        <title>The Global Catalogue of Microorganisms (GCM) 10K type strain sequencing project: providing services to taxonomists for standard genome sequencing and annotation.</title>
        <authorList>
            <consortium name="The Broad Institute Genomics Platform"/>
            <consortium name="The Broad Institute Genome Sequencing Center for Infectious Disease"/>
            <person name="Wu L."/>
            <person name="Ma J."/>
        </authorList>
    </citation>
    <scope>NUCLEOTIDE SEQUENCE [LARGE SCALE GENOMIC DNA]</scope>
    <source>
        <strain evidence="3">KCTC 42964</strain>
    </source>
</reference>
<evidence type="ECO:0000259" key="1">
    <source>
        <dbReference type="Pfam" id="PF13474"/>
    </source>
</evidence>
<dbReference type="SUPFAM" id="SSF54427">
    <property type="entry name" value="NTF2-like"/>
    <property type="match status" value="1"/>
</dbReference>
<name>A0ABV7KW79_9PROT</name>
<protein>
    <submittedName>
        <fullName evidence="2">YybH family protein</fullName>
    </submittedName>
</protein>
<keyword evidence="3" id="KW-1185">Reference proteome</keyword>
<feature type="domain" description="SnoaL-like" evidence="1">
    <location>
        <begin position="7"/>
        <end position="116"/>
    </location>
</feature>
<dbReference type="Gene3D" id="3.10.450.50">
    <property type="match status" value="1"/>
</dbReference>
<organism evidence="2 3">
    <name type="scientific">Marinibaculum pumilum</name>
    <dbReference type="NCBI Taxonomy" id="1766165"/>
    <lineage>
        <taxon>Bacteria</taxon>
        <taxon>Pseudomonadati</taxon>
        <taxon>Pseudomonadota</taxon>
        <taxon>Alphaproteobacteria</taxon>
        <taxon>Rhodospirillales</taxon>
        <taxon>Rhodospirillaceae</taxon>
        <taxon>Marinibaculum</taxon>
    </lineage>
</organism>
<accession>A0ABV7KW79</accession>
<dbReference type="Proteomes" id="UP001595528">
    <property type="component" value="Unassembled WGS sequence"/>
</dbReference>
<gene>
    <name evidence="2" type="ORF">ACFOGJ_05185</name>
</gene>
<dbReference type="EMBL" id="JBHRTR010000015">
    <property type="protein sequence ID" value="MFC3226613.1"/>
    <property type="molecule type" value="Genomic_DNA"/>
</dbReference>
<dbReference type="InterPro" id="IPR032710">
    <property type="entry name" value="NTF2-like_dom_sf"/>
</dbReference>
<dbReference type="Pfam" id="PF13474">
    <property type="entry name" value="SnoaL_3"/>
    <property type="match status" value="1"/>
</dbReference>
<sequence>MAEHALKAVIEAADRAIGAEDFDAVMAFYADDAVLIVRPGLEARGLAQIRTAHERIAAHFGHRLTVRQGRMTVLEAGNTALVLMESLIDSVAAGGAPQTETRRATYVFRRSADGRWLCIIDNSYGTDLIEVA</sequence>
<evidence type="ECO:0000313" key="2">
    <source>
        <dbReference type="EMBL" id="MFC3226613.1"/>
    </source>
</evidence>
<dbReference type="NCBIfam" id="TIGR02246">
    <property type="entry name" value="SgcJ/EcaC family oxidoreductase"/>
    <property type="match status" value="1"/>
</dbReference>